<keyword evidence="1" id="KW-0472">Membrane</keyword>
<evidence type="ECO:0000313" key="3">
    <source>
        <dbReference type="Proteomes" id="UP000002698"/>
    </source>
</evidence>
<dbReference type="EMBL" id="CR936257">
    <property type="protein sequence ID" value="CAI48990.1"/>
    <property type="molecule type" value="Genomic_DNA"/>
</dbReference>
<protein>
    <submittedName>
        <fullName evidence="2">Uncharacterized protein</fullName>
    </submittedName>
</protein>
<proteinExistence type="predicted"/>
<feature type="transmembrane region" description="Helical" evidence="1">
    <location>
        <begin position="12"/>
        <end position="34"/>
    </location>
</feature>
<keyword evidence="1" id="KW-1133">Transmembrane helix</keyword>
<evidence type="ECO:0000256" key="1">
    <source>
        <dbReference type="SAM" id="Phobius"/>
    </source>
</evidence>
<keyword evidence="1" id="KW-0812">Transmembrane</keyword>
<feature type="transmembrane region" description="Helical" evidence="1">
    <location>
        <begin position="87"/>
        <end position="109"/>
    </location>
</feature>
<evidence type="ECO:0000313" key="2">
    <source>
        <dbReference type="EMBL" id="CAI48990.1"/>
    </source>
</evidence>
<dbReference type="AlphaFoldDB" id="A0A1U7EVE7"/>
<gene>
    <name evidence="2" type="ordered locus">NP_1798A</name>
</gene>
<dbReference type="eggNOG" id="ENOG502N5M0">
    <property type="taxonomic scope" value="Archaea"/>
</dbReference>
<organism evidence="2 3">
    <name type="scientific">Natronomonas pharaonis (strain ATCC 35678 / DSM 2160 / CIP 103997 / JCM 8858 / NBRC 14720 / NCIMB 2260 / Gabara)</name>
    <name type="common">Halobacterium pharaonis</name>
    <dbReference type="NCBI Taxonomy" id="348780"/>
    <lineage>
        <taxon>Archaea</taxon>
        <taxon>Methanobacteriati</taxon>
        <taxon>Methanobacteriota</taxon>
        <taxon>Stenosarchaea group</taxon>
        <taxon>Halobacteria</taxon>
        <taxon>Halobacteriales</taxon>
        <taxon>Natronomonadaceae</taxon>
        <taxon>Natronomonas</taxon>
    </lineage>
</organism>
<accession>A0A1U7EVE7</accession>
<dbReference type="GeneID" id="3701256"/>
<dbReference type="HOGENOM" id="CLU_1727294_0_0_2"/>
<feature type="transmembrane region" description="Helical" evidence="1">
    <location>
        <begin position="121"/>
        <end position="147"/>
    </location>
</feature>
<keyword evidence="3" id="KW-1185">Reference proteome</keyword>
<sequence>MNSQLENIGKLVASMLVVGVGIGIGAFFGLEWTFDTIVPQVDPTAQQIISDLGPLIMLFVLFASTPVIGGIIGLIEGRNITYDRQRLLTTMFSCLLGGILVVLISMAIIGTAGEGGGGPEFAVVDLLSIAGLVGISSAFTSGLAMAITGEL</sequence>
<reference evidence="2 3" key="1">
    <citation type="journal article" date="2005" name="Genome Res.">
        <title>Living with two extremes: conclusions from the genome sequence of Natronomonas pharaonis.</title>
        <authorList>
            <person name="Falb M."/>
            <person name="Pfeiffer F."/>
            <person name="Palm P."/>
            <person name="Rodewald K."/>
            <person name="Hickmann V."/>
            <person name="Tittor J."/>
            <person name="Oesterhelt D."/>
        </authorList>
    </citation>
    <scope>NUCLEOTIDE SEQUENCE [LARGE SCALE GENOMIC DNA]</scope>
    <source>
        <strain evidence="3">ATCC 35678 / DSM 2160 / CIP 103997 / JCM 8858 / NBRC 14720 / NCIMB 2260 / Gabara</strain>
    </source>
</reference>
<dbReference type="EnsemblBacteria" id="CAI48990">
    <property type="protein sequence ID" value="CAI48990"/>
    <property type="gene ID" value="NP_1798A"/>
</dbReference>
<feature type="transmembrane region" description="Helical" evidence="1">
    <location>
        <begin position="54"/>
        <end position="75"/>
    </location>
</feature>
<name>A0A1U7EVE7_NATPD</name>
<dbReference type="RefSeq" id="WP_011322622.1">
    <property type="nucleotide sequence ID" value="NC_007426.1"/>
</dbReference>
<dbReference type="Proteomes" id="UP000002698">
    <property type="component" value="Chromosome"/>
</dbReference>
<dbReference type="KEGG" id="nph:NP_1798A"/>